<protein>
    <submittedName>
        <fullName evidence="1">Uncharacterized protein</fullName>
    </submittedName>
</protein>
<keyword evidence="2" id="KW-1185">Reference proteome</keyword>
<dbReference type="OrthoDB" id="1751168at2759"/>
<evidence type="ECO:0000313" key="1">
    <source>
        <dbReference type="EMBL" id="KZV20850.1"/>
    </source>
</evidence>
<dbReference type="Proteomes" id="UP000250235">
    <property type="component" value="Unassembled WGS sequence"/>
</dbReference>
<name>A0A2Z7AIA6_9LAMI</name>
<dbReference type="EMBL" id="KV015104">
    <property type="protein sequence ID" value="KZV20850.1"/>
    <property type="molecule type" value="Genomic_DNA"/>
</dbReference>
<gene>
    <name evidence="1" type="ORF">F511_40600</name>
</gene>
<organism evidence="1 2">
    <name type="scientific">Dorcoceras hygrometricum</name>
    <dbReference type="NCBI Taxonomy" id="472368"/>
    <lineage>
        <taxon>Eukaryota</taxon>
        <taxon>Viridiplantae</taxon>
        <taxon>Streptophyta</taxon>
        <taxon>Embryophyta</taxon>
        <taxon>Tracheophyta</taxon>
        <taxon>Spermatophyta</taxon>
        <taxon>Magnoliopsida</taxon>
        <taxon>eudicotyledons</taxon>
        <taxon>Gunneridae</taxon>
        <taxon>Pentapetalae</taxon>
        <taxon>asterids</taxon>
        <taxon>lamiids</taxon>
        <taxon>Lamiales</taxon>
        <taxon>Gesneriaceae</taxon>
        <taxon>Didymocarpoideae</taxon>
        <taxon>Trichosporeae</taxon>
        <taxon>Loxocarpinae</taxon>
        <taxon>Dorcoceras</taxon>
    </lineage>
</organism>
<reference evidence="1 2" key="1">
    <citation type="journal article" date="2015" name="Proc. Natl. Acad. Sci. U.S.A.">
        <title>The resurrection genome of Boea hygrometrica: A blueprint for survival of dehydration.</title>
        <authorList>
            <person name="Xiao L."/>
            <person name="Yang G."/>
            <person name="Zhang L."/>
            <person name="Yang X."/>
            <person name="Zhao S."/>
            <person name="Ji Z."/>
            <person name="Zhou Q."/>
            <person name="Hu M."/>
            <person name="Wang Y."/>
            <person name="Chen M."/>
            <person name="Xu Y."/>
            <person name="Jin H."/>
            <person name="Xiao X."/>
            <person name="Hu G."/>
            <person name="Bao F."/>
            <person name="Hu Y."/>
            <person name="Wan P."/>
            <person name="Li L."/>
            <person name="Deng X."/>
            <person name="Kuang T."/>
            <person name="Xiang C."/>
            <person name="Zhu J.K."/>
            <person name="Oliver M.J."/>
            <person name="He Y."/>
        </authorList>
    </citation>
    <scope>NUCLEOTIDE SEQUENCE [LARGE SCALE GENOMIC DNA]</scope>
    <source>
        <strain evidence="2">cv. XS01</strain>
    </source>
</reference>
<accession>A0A2Z7AIA6</accession>
<sequence length="271" mass="29884">MASFVVNALQFFANASVIAGMIVSTLANWKLVITMDVFVESFQLPTEGMVSFSGLPAKAVAHMKVLFSAFDAPFKPSNKKKDMKIEYSLLHEIVAKSLSTKAEINLTLPLPPALSPADMVLPVKIWHHNFTAHMPNQIKRRNVSSLTYDNFPGGHPSQPPNKNKDLKVEYRLLHDIVAKSLCTKAGSFDVVMSEKLEMMVAIIRRFEVFSGEAGEGRPGESVALHPFKVLNHRSVLTYMKKNQAVPKAGEASKKSGDTTSEKNSLLIVCSR</sequence>
<proteinExistence type="predicted"/>
<dbReference type="AlphaFoldDB" id="A0A2Z7AIA6"/>
<evidence type="ECO:0000313" key="2">
    <source>
        <dbReference type="Proteomes" id="UP000250235"/>
    </source>
</evidence>